<keyword evidence="3" id="KW-1185">Reference proteome</keyword>
<name>A0A917Y0W9_9BACI</name>
<organism evidence="2 3">
    <name type="scientific">Oceanobacillus indicireducens</name>
    <dbReference type="NCBI Taxonomy" id="1004261"/>
    <lineage>
        <taxon>Bacteria</taxon>
        <taxon>Bacillati</taxon>
        <taxon>Bacillota</taxon>
        <taxon>Bacilli</taxon>
        <taxon>Bacillales</taxon>
        <taxon>Bacillaceae</taxon>
        <taxon>Oceanobacillus</taxon>
    </lineage>
</organism>
<feature type="region of interest" description="Disordered" evidence="1">
    <location>
        <begin position="26"/>
        <end position="64"/>
    </location>
</feature>
<evidence type="ECO:0000313" key="2">
    <source>
        <dbReference type="EMBL" id="GGN60997.1"/>
    </source>
</evidence>
<evidence type="ECO:0000256" key="1">
    <source>
        <dbReference type="SAM" id="MobiDB-lite"/>
    </source>
</evidence>
<evidence type="ECO:0000313" key="3">
    <source>
        <dbReference type="Proteomes" id="UP000624041"/>
    </source>
</evidence>
<gene>
    <name evidence="2" type="ORF">GCM10007971_25600</name>
</gene>
<feature type="compositionally biased region" description="Polar residues" evidence="1">
    <location>
        <begin position="41"/>
        <end position="63"/>
    </location>
</feature>
<comment type="caution">
    <text evidence="2">The sequence shown here is derived from an EMBL/GenBank/DDBJ whole genome shotgun (WGS) entry which is preliminary data.</text>
</comment>
<dbReference type="RefSeq" id="WP_188857933.1">
    <property type="nucleotide sequence ID" value="NZ_BMOS01000018.1"/>
</dbReference>
<feature type="compositionally biased region" description="Acidic residues" evidence="1">
    <location>
        <begin position="26"/>
        <end position="38"/>
    </location>
</feature>
<dbReference type="EMBL" id="BMOS01000018">
    <property type="protein sequence ID" value="GGN60997.1"/>
    <property type="molecule type" value="Genomic_DNA"/>
</dbReference>
<dbReference type="Proteomes" id="UP000624041">
    <property type="component" value="Unassembled WGS sequence"/>
</dbReference>
<accession>A0A917Y0W9</accession>
<dbReference type="PROSITE" id="PS51257">
    <property type="entry name" value="PROKAR_LIPOPROTEIN"/>
    <property type="match status" value="1"/>
</dbReference>
<dbReference type="AlphaFoldDB" id="A0A917Y0W9"/>
<protein>
    <submittedName>
        <fullName evidence="2">Uncharacterized protein</fullName>
    </submittedName>
</protein>
<proteinExistence type="predicted"/>
<reference evidence="2" key="1">
    <citation type="journal article" date="2014" name="Int. J. Syst. Evol. Microbiol.">
        <title>Complete genome sequence of Corynebacterium casei LMG S-19264T (=DSM 44701T), isolated from a smear-ripened cheese.</title>
        <authorList>
            <consortium name="US DOE Joint Genome Institute (JGI-PGF)"/>
            <person name="Walter F."/>
            <person name="Albersmeier A."/>
            <person name="Kalinowski J."/>
            <person name="Ruckert C."/>
        </authorList>
    </citation>
    <scope>NUCLEOTIDE SEQUENCE</scope>
    <source>
        <strain evidence="2">JCM 17251</strain>
    </source>
</reference>
<reference evidence="2" key="2">
    <citation type="submission" date="2020-09" db="EMBL/GenBank/DDBJ databases">
        <authorList>
            <person name="Sun Q."/>
            <person name="Ohkuma M."/>
        </authorList>
    </citation>
    <scope>NUCLEOTIDE SEQUENCE</scope>
    <source>
        <strain evidence="2">JCM 17251</strain>
    </source>
</reference>
<sequence>MEKNGLFLLFVIIGISVGLIACEEDTQENPDDKPETEEPNVATNTDKNPDAQQVSPQEGYSESSEYDIVNLVESVDPYVLKPTMTAKERYKIREELYQSLSEEEMDKMSDTIIDLSLLLTGTVANDLYKNLINPSDSKWDALEVSNCYYTREKLETITHQVSDHQPLLDDLNMVIKLCEEGVEQRDVLKIVDAHRILYDISHHLFQDGGIFVNDGDIIHDMYFKASKTLEGSHNLISN</sequence>